<evidence type="ECO:0000259" key="4">
    <source>
        <dbReference type="SMART" id="SM01088"/>
    </source>
</evidence>
<dbReference type="Pfam" id="PF01484">
    <property type="entry name" value="Col_cuticle_N"/>
    <property type="match status" value="1"/>
</dbReference>
<feature type="domain" description="Nematode cuticle collagen N-terminal" evidence="4">
    <location>
        <begin position="6"/>
        <end position="58"/>
    </location>
</feature>
<protein>
    <submittedName>
        <fullName evidence="7">Col_cuticle_N domain-containing protein</fullName>
    </submittedName>
</protein>
<dbReference type="InterPro" id="IPR002486">
    <property type="entry name" value="Col_cuticle_N"/>
</dbReference>
<gene>
    <name evidence="5" type="ORF">TCNE_LOCUS8293</name>
</gene>
<dbReference type="Proteomes" id="UP000050794">
    <property type="component" value="Unassembled WGS sequence"/>
</dbReference>
<evidence type="ECO:0000313" key="5">
    <source>
        <dbReference type="EMBL" id="VDM39614.1"/>
    </source>
</evidence>
<keyword evidence="3" id="KW-0472">Membrane</keyword>
<feature type="compositionally biased region" description="Pro residues" evidence="2">
    <location>
        <begin position="101"/>
        <end position="113"/>
    </location>
</feature>
<evidence type="ECO:0000256" key="2">
    <source>
        <dbReference type="SAM" id="MobiDB-lite"/>
    </source>
</evidence>
<evidence type="ECO:0000313" key="6">
    <source>
        <dbReference type="Proteomes" id="UP000050794"/>
    </source>
</evidence>
<evidence type="ECO:0000256" key="3">
    <source>
        <dbReference type="SAM" id="Phobius"/>
    </source>
</evidence>
<dbReference type="WBParaSite" id="TCNE_0000829301-mRNA-1">
    <property type="protein sequence ID" value="TCNE_0000829301-mRNA-1"/>
    <property type="gene ID" value="TCNE_0000829301"/>
</dbReference>
<reference evidence="5 6" key="2">
    <citation type="submission" date="2018-11" db="EMBL/GenBank/DDBJ databases">
        <authorList>
            <consortium name="Pathogen Informatics"/>
        </authorList>
    </citation>
    <scope>NUCLEOTIDE SEQUENCE [LARGE SCALE GENOMIC DNA]</scope>
</reference>
<dbReference type="EMBL" id="UYWY01019868">
    <property type="protein sequence ID" value="VDM39614.1"/>
    <property type="molecule type" value="Genomic_DNA"/>
</dbReference>
<dbReference type="SMART" id="SM01088">
    <property type="entry name" value="Col_cuticle_N"/>
    <property type="match status" value="1"/>
</dbReference>
<dbReference type="GO" id="GO:0042302">
    <property type="term" value="F:structural constituent of cuticle"/>
    <property type="evidence" value="ECO:0007669"/>
    <property type="project" value="InterPro"/>
</dbReference>
<name>A0A183UIH3_TOXCA</name>
<reference evidence="7" key="1">
    <citation type="submission" date="2016-06" db="UniProtKB">
        <authorList>
            <consortium name="WormBaseParasite"/>
        </authorList>
    </citation>
    <scope>IDENTIFICATION</scope>
</reference>
<keyword evidence="1" id="KW-0677">Repeat</keyword>
<organism evidence="6 7">
    <name type="scientific">Toxocara canis</name>
    <name type="common">Canine roundworm</name>
    <dbReference type="NCBI Taxonomy" id="6265"/>
    <lineage>
        <taxon>Eukaryota</taxon>
        <taxon>Metazoa</taxon>
        <taxon>Ecdysozoa</taxon>
        <taxon>Nematoda</taxon>
        <taxon>Chromadorea</taxon>
        <taxon>Rhabditida</taxon>
        <taxon>Spirurina</taxon>
        <taxon>Ascaridomorpha</taxon>
        <taxon>Ascaridoidea</taxon>
        <taxon>Toxocaridae</taxon>
        <taxon>Toxocara</taxon>
    </lineage>
</organism>
<accession>A0A183UIH3</accession>
<keyword evidence="6" id="KW-1185">Reference proteome</keyword>
<evidence type="ECO:0000313" key="7">
    <source>
        <dbReference type="WBParaSite" id="TCNE_0000829301-mRNA-1"/>
    </source>
</evidence>
<dbReference type="AlphaFoldDB" id="A0A183UIH3"/>
<dbReference type="PANTHER" id="PTHR24637:SF194">
    <property type="entry name" value="CUTICLE COLLAGEN 10-RELATED"/>
    <property type="match status" value="1"/>
</dbReference>
<dbReference type="PANTHER" id="PTHR24637">
    <property type="entry name" value="COLLAGEN"/>
    <property type="match status" value="1"/>
</dbReference>
<keyword evidence="3" id="KW-1133">Transmembrane helix</keyword>
<feature type="transmembrane region" description="Helical" evidence="3">
    <location>
        <begin position="6"/>
        <end position="26"/>
    </location>
</feature>
<sequence>MHEAKWVVAIAAACSTFAIMACLVVVPSLYNTINEVHDEVIDGVQLFRVETDSAWTEMMDIQISVSPPSKPRENPFNSIFRSKRQNFAGLPSFCQCEPTKPTCPPGPPGPPGPAGQDGGMR</sequence>
<keyword evidence="3" id="KW-0812">Transmembrane</keyword>
<evidence type="ECO:0000256" key="1">
    <source>
        <dbReference type="ARBA" id="ARBA00022737"/>
    </source>
</evidence>
<dbReference type="PROSITE" id="PS51257">
    <property type="entry name" value="PROKAR_LIPOPROTEIN"/>
    <property type="match status" value="1"/>
</dbReference>
<feature type="region of interest" description="Disordered" evidence="2">
    <location>
        <begin position="99"/>
        <end position="121"/>
    </location>
</feature>
<proteinExistence type="predicted"/>